<keyword evidence="3 5" id="KW-1133">Transmembrane helix</keyword>
<feature type="transmembrane region" description="Helical" evidence="5">
    <location>
        <begin position="144"/>
        <end position="162"/>
    </location>
</feature>
<accession>A0A849K5N8</accession>
<feature type="transmembrane region" description="Helical" evidence="5">
    <location>
        <begin position="50"/>
        <end position="72"/>
    </location>
</feature>
<dbReference type="Pfam" id="PF07690">
    <property type="entry name" value="MFS_1"/>
    <property type="match status" value="1"/>
</dbReference>
<feature type="transmembrane region" description="Helical" evidence="5">
    <location>
        <begin position="386"/>
        <end position="405"/>
    </location>
</feature>
<feature type="transmembrane region" description="Helical" evidence="5">
    <location>
        <begin position="319"/>
        <end position="340"/>
    </location>
</feature>
<keyword evidence="4 5" id="KW-0472">Membrane</keyword>
<feature type="transmembrane region" description="Helical" evidence="5">
    <location>
        <begin position="21"/>
        <end position="44"/>
    </location>
</feature>
<organism evidence="7 8">
    <name type="scientific">Isoptericola sediminis</name>
    <dbReference type="NCBI Taxonomy" id="2733572"/>
    <lineage>
        <taxon>Bacteria</taxon>
        <taxon>Bacillati</taxon>
        <taxon>Actinomycetota</taxon>
        <taxon>Actinomycetes</taxon>
        <taxon>Micrococcales</taxon>
        <taxon>Promicromonosporaceae</taxon>
        <taxon>Isoptericola</taxon>
    </lineage>
</organism>
<dbReference type="Gene3D" id="1.20.1250.20">
    <property type="entry name" value="MFS general substrate transporter like domains"/>
    <property type="match status" value="1"/>
</dbReference>
<feature type="domain" description="Major facilitator superfamily (MFS) profile" evidence="6">
    <location>
        <begin position="18"/>
        <end position="436"/>
    </location>
</feature>
<dbReference type="PANTHER" id="PTHR23534">
    <property type="entry name" value="MFS PERMEASE"/>
    <property type="match status" value="1"/>
</dbReference>
<dbReference type="RefSeq" id="WP_171246844.1">
    <property type="nucleotide sequence ID" value="NZ_JABFAJ010000012.1"/>
</dbReference>
<feature type="transmembrane region" description="Helical" evidence="5">
    <location>
        <begin position="182"/>
        <end position="200"/>
    </location>
</feature>
<evidence type="ECO:0000256" key="1">
    <source>
        <dbReference type="ARBA" id="ARBA00004651"/>
    </source>
</evidence>
<dbReference type="Proteomes" id="UP000557204">
    <property type="component" value="Unassembled WGS sequence"/>
</dbReference>
<dbReference type="InterPro" id="IPR011701">
    <property type="entry name" value="MFS"/>
</dbReference>
<evidence type="ECO:0000256" key="5">
    <source>
        <dbReference type="SAM" id="Phobius"/>
    </source>
</evidence>
<feature type="transmembrane region" description="Helical" evidence="5">
    <location>
        <begin position="346"/>
        <end position="365"/>
    </location>
</feature>
<evidence type="ECO:0000256" key="2">
    <source>
        <dbReference type="ARBA" id="ARBA00022692"/>
    </source>
</evidence>
<comment type="caution">
    <text evidence="7">The sequence shown here is derived from an EMBL/GenBank/DDBJ whole genome shotgun (WGS) entry which is preliminary data.</text>
</comment>
<evidence type="ECO:0000313" key="8">
    <source>
        <dbReference type="Proteomes" id="UP000557204"/>
    </source>
</evidence>
<dbReference type="AlphaFoldDB" id="A0A849K5N8"/>
<dbReference type="InterPro" id="IPR036259">
    <property type="entry name" value="MFS_trans_sf"/>
</dbReference>
<dbReference type="GO" id="GO:0005886">
    <property type="term" value="C:plasma membrane"/>
    <property type="evidence" value="ECO:0007669"/>
    <property type="project" value="UniProtKB-SubCell"/>
</dbReference>
<gene>
    <name evidence="7" type="ORF">HLI28_07255</name>
</gene>
<proteinExistence type="predicted"/>
<dbReference type="InterPro" id="IPR020846">
    <property type="entry name" value="MFS_dom"/>
</dbReference>
<evidence type="ECO:0000256" key="3">
    <source>
        <dbReference type="ARBA" id="ARBA00022989"/>
    </source>
</evidence>
<protein>
    <submittedName>
        <fullName evidence="7">MFS transporter</fullName>
    </submittedName>
</protein>
<feature type="transmembrane region" description="Helical" evidence="5">
    <location>
        <begin position="109"/>
        <end position="132"/>
    </location>
</feature>
<dbReference type="PROSITE" id="PS50850">
    <property type="entry name" value="MFS"/>
    <property type="match status" value="1"/>
</dbReference>
<dbReference type="EMBL" id="JABFAJ010000012">
    <property type="protein sequence ID" value="NNU27339.1"/>
    <property type="molecule type" value="Genomic_DNA"/>
</dbReference>
<keyword evidence="2 5" id="KW-0812">Transmembrane</keyword>
<feature type="transmembrane region" description="Helical" evidence="5">
    <location>
        <begin position="288"/>
        <end position="307"/>
    </location>
</feature>
<feature type="transmembrane region" description="Helical" evidence="5">
    <location>
        <begin position="411"/>
        <end position="431"/>
    </location>
</feature>
<feature type="transmembrane region" description="Helical" evidence="5">
    <location>
        <begin position="257"/>
        <end position="276"/>
    </location>
</feature>
<dbReference type="SUPFAM" id="SSF103473">
    <property type="entry name" value="MFS general substrate transporter"/>
    <property type="match status" value="1"/>
</dbReference>
<feature type="transmembrane region" description="Helical" evidence="5">
    <location>
        <begin position="84"/>
        <end position="103"/>
    </location>
</feature>
<sequence>MSAAPASTRPVVEVQRRTLRVLVLAQVLSGAGLAAGITVGALLVTDLLGSARFAGLPAALFTGGSALAALAVGRLSQRHGRRAGLAAGYVAGAVGAFVVVAAAAAQNVWVLLGAFALYGAGTATNLQARYAGADLAAPHRRARALSTVLVATTLGAVAGPNLVGVMGDVATGWGLPALTGPFILGGAAYAAAGIVLGVALRPDPLLLARRLDEEAVENATVPAAVEVPETDDAVPGATAEDAPAETAAGDPGAVRRAVLVAGTVMVLTQAVMVAIMTMTPVHMADHGHAVSTAGFVIAVHVGMMYLPSPLSGWLTDRFGPLRVAVAAAMTLLASGLVAGLVPSSSVVGLAVGLGLLGLGWSLGLVSGTAMLTSSLPLATRARTQGAVDLSLALAGAAGGLGSGFVVASSSFAVLSLGGGLLALAVLPVVALTARSRTGPDRAAAADRPA</sequence>
<evidence type="ECO:0000313" key="7">
    <source>
        <dbReference type="EMBL" id="NNU27339.1"/>
    </source>
</evidence>
<reference evidence="7 8" key="1">
    <citation type="submission" date="2020-05" db="EMBL/GenBank/DDBJ databases">
        <title>Genome sequence of Isoptericola sp. JC619 isolated from Chilika lagoon, India.</title>
        <authorList>
            <person name="Kumar D."/>
            <person name="Appam K."/>
            <person name="Gandham S."/>
            <person name="Uppada J."/>
            <person name="Sasikala C."/>
            <person name="Venkata Ramana C."/>
        </authorList>
    </citation>
    <scope>NUCLEOTIDE SEQUENCE [LARGE SCALE GENOMIC DNA]</scope>
    <source>
        <strain evidence="7 8">JC619</strain>
    </source>
</reference>
<name>A0A849K5N8_9MICO</name>
<evidence type="ECO:0000256" key="4">
    <source>
        <dbReference type="ARBA" id="ARBA00023136"/>
    </source>
</evidence>
<dbReference type="GO" id="GO:0022857">
    <property type="term" value="F:transmembrane transporter activity"/>
    <property type="evidence" value="ECO:0007669"/>
    <property type="project" value="InterPro"/>
</dbReference>
<evidence type="ECO:0000259" key="6">
    <source>
        <dbReference type="PROSITE" id="PS50850"/>
    </source>
</evidence>
<keyword evidence="8" id="KW-1185">Reference proteome</keyword>
<dbReference type="PANTHER" id="PTHR23534:SF1">
    <property type="entry name" value="MAJOR FACILITATOR SUPERFAMILY PROTEIN"/>
    <property type="match status" value="1"/>
</dbReference>
<comment type="subcellular location">
    <subcellularLocation>
        <location evidence="1">Cell membrane</location>
        <topology evidence="1">Multi-pass membrane protein</topology>
    </subcellularLocation>
</comment>